<comment type="caution">
    <text evidence="5">The sequence shown here is derived from an EMBL/GenBank/DDBJ whole genome shotgun (WGS) entry which is preliminary data.</text>
</comment>
<evidence type="ECO:0000313" key="6">
    <source>
        <dbReference type="Proteomes" id="UP001631949"/>
    </source>
</evidence>
<dbReference type="InterPro" id="IPR015424">
    <property type="entry name" value="PyrdxlP-dep_Trfase"/>
</dbReference>
<dbReference type="SUPFAM" id="SSF53383">
    <property type="entry name" value="PLP-dependent transferases"/>
    <property type="match status" value="1"/>
</dbReference>
<keyword evidence="3 4" id="KW-0663">Pyridoxal phosphate</keyword>
<evidence type="ECO:0000313" key="5">
    <source>
        <dbReference type="EMBL" id="MFM9413397.1"/>
    </source>
</evidence>
<evidence type="ECO:0000256" key="1">
    <source>
        <dbReference type="ARBA" id="ARBA00001933"/>
    </source>
</evidence>
<dbReference type="InterPro" id="IPR015422">
    <property type="entry name" value="PyrdxlP-dep_Trfase_small"/>
</dbReference>
<dbReference type="Gene3D" id="3.90.1150.10">
    <property type="entry name" value="Aspartate Aminotransferase, domain 1"/>
    <property type="match status" value="1"/>
</dbReference>
<organism evidence="5 6">
    <name type="scientific">Peptococcus simiae</name>
    <dbReference type="NCBI Taxonomy" id="1643805"/>
    <lineage>
        <taxon>Bacteria</taxon>
        <taxon>Bacillati</taxon>
        <taxon>Bacillota</taxon>
        <taxon>Clostridia</taxon>
        <taxon>Eubacteriales</taxon>
        <taxon>Peptococcaceae</taxon>
        <taxon>Peptococcus</taxon>
    </lineage>
</organism>
<dbReference type="PANTHER" id="PTHR43797:SF3">
    <property type="entry name" value="O-ACETYLHOMOSERINE SULFHYDRYLASE"/>
    <property type="match status" value="1"/>
</dbReference>
<evidence type="ECO:0000256" key="2">
    <source>
        <dbReference type="ARBA" id="ARBA00009077"/>
    </source>
</evidence>
<dbReference type="PANTHER" id="PTHR43797">
    <property type="entry name" value="HOMOCYSTEINE/CYSTEINE SYNTHASE"/>
    <property type="match status" value="1"/>
</dbReference>
<evidence type="ECO:0000256" key="4">
    <source>
        <dbReference type="RuleBase" id="RU362118"/>
    </source>
</evidence>
<dbReference type="EMBL" id="JBJUVG010000003">
    <property type="protein sequence ID" value="MFM9413397.1"/>
    <property type="molecule type" value="Genomic_DNA"/>
</dbReference>
<dbReference type="Proteomes" id="UP001631949">
    <property type="component" value="Unassembled WGS sequence"/>
</dbReference>
<protein>
    <submittedName>
        <fullName evidence="5">O-acetylhomoserine aminocarboxypropyltransferase/cysteine synthase family protein</fullName>
    </submittedName>
</protein>
<dbReference type="InterPro" id="IPR000277">
    <property type="entry name" value="Cys/Met-Metab_PyrdxlP-dep_enz"/>
</dbReference>
<sequence>MTNDELRQLASDTRCVQAGYIPGNHDPRIMPIIQSTTYKFDTAEDLGDAFDLKTDSPMYTRLGNPSLSWVEEKVAVLEGGVAALSTSSGQAANFFAVANIAKAGDHVLAMSNLYGGTHTLFASQLKKFGIEVEFVDPKRSLEELTSHLRPETRCVFSEMIGNPALDVLDLEKVAALAKAGDVPLIVDNTFPSPVLCNPLKWGANIVTHSATKYLDGHATSLGGFIVDGGTFNWNNGKYPELTEPDPDYHGIVYTDQFGPAAYVAKMRAGLLRDFGSTMSPFNAFLINVGIETLHLRMQRHSENALAIAEHLAKHPDVAWVNYPGLKDSPNYDLAQKYLPKGQSGVVSFGPKGGVERARQVINHIKLITLVTHVGDLHSHMIHPASTTHRQLSDEDLRKGGVSPDMIRFNVGIEAIEDIIADVDQALAATR</sequence>
<comment type="cofactor">
    <cofactor evidence="1 4">
        <name>pyridoxal 5'-phosphate</name>
        <dbReference type="ChEBI" id="CHEBI:597326"/>
    </cofactor>
</comment>
<reference evidence="5 6" key="1">
    <citation type="journal article" date="2016" name="Int. J. Syst. Evol. Microbiol.">
        <title>Peptococcus simiae sp. nov., isolated from rhesus macaque faeces and emended description of the genus Peptococcus.</title>
        <authorList>
            <person name="Shkoporov A.N."/>
            <person name="Efimov B.A."/>
            <person name="Kondova I."/>
            <person name="Ouwerling B."/>
            <person name="Chaplin A.V."/>
            <person name="Shcherbakova V.A."/>
            <person name="Langermans J.A.M."/>
        </authorList>
    </citation>
    <scope>NUCLEOTIDE SEQUENCE [LARGE SCALE GENOMIC DNA]</scope>
    <source>
        <strain evidence="5 6">M108</strain>
    </source>
</reference>
<dbReference type="RefSeq" id="WP_408977013.1">
    <property type="nucleotide sequence ID" value="NZ_JBJUVG010000003.1"/>
</dbReference>
<keyword evidence="6" id="KW-1185">Reference proteome</keyword>
<dbReference type="NCBIfam" id="TIGR01326">
    <property type="entry name" value="OAH_OAS_sulfhy"/>
    <property type="match status" value="1"/>
</dbReference>
<dbReference type="PIRSF" id="PIRSF001434">
    <property type="entry name" value="CGS"/>
    <property type="match status" value="1"/>
</dbReference>
<dbReference type="InterPro" id="IPR006235">
    <property type="entry name" value="OAc-hSer/O-AcSer_sulfhydrylase"/>
</dbReference>
<dbReference type="Gene3D" id="3.40.640.10">
    <property type="entry name" value="Type I PLP-dependent aspartate aminotransferase-like (Major domain)"/>
    <property type="match status" value="1"/>
</dbReference>
<evidence type="ECO:0000256" key="3">
    <source>
        <dbReference type="ARBA" id="ARBA00022898"/>
    </source>
</evidence>
<name>A0ABW9GXQ1_9FIRM</name>
<proteinExistence type="inferred from homology"/>
<gene>
    <name evidence="5" type="ORF">ACKQTC_03350</name>
</gene>
<accession>A0ABW9GXQ1</accession>
<dbReference type="CDD" id="cd00614">
    <property type="entry name" value="CGS_like"/>
    <property type="match status" value="1"/>
</dbReference>
<comment type="similarity">
    <text evidence="2 4">Belongs to the trans-sulfuration enzymes family.</text>
</comment>
<dbReference type="InterPro" id="IPR015421">
    <property type="entry name" value="PyrdxlP-dep_Trfase_major"/>
</dbReference>
<dbReference type="Pfam" id="PF01053">
    <property type="entry name" value="Cys_Met_Meta_PP"/>
    <property type="match status" value="1"/>
</dbReference>